<dbReference type="PANTHER" id="PTHR45458">
    <property type="entry name" value="SHORT-CHAIN DEHYDROGENASE/REDUCTASE SDR"/>
    <property type="match status" value="1"/>
</dbReference>
<dbReference type="SUPFAM" id="SSF51735">
    <property type="entry name" value="NAD(P)-binding Rossmann-fold domains"/>
    <property type="match status" value="1"/>
</dbReference>
<dbReference type="InterPro" id="IPR052184">
    <property type="entry name" value="SDR_enzymes"/>
</dbReference>
<sequence>MPVYLLTGASRGIGLELARQLSSTPDNTILALVRSISSPLSSLQDERQNIRVVICDISSEESIASLSSILPSILGDAKVAYIINNAAVLHGSASKALDLSTSSLNANVTTNVLGPAHILQAALPFLADNALIVNMTSGIASLALVSNGTIPAGITAYSISKCALNMLTVHQAQELKGMARVVCLDPGHVKTEMGGEHAVVEIPDSARGILRVLGGLGKDVHGDMAAGRARFYSFLGDQVPW</sequence>
<reference evidence="2" key="1">
    <citation type="journal article" date="2020" name="Stud. Mycol.">
        <title>101 Dothideomycetes genomes: A test case for predicting lifestyles and emergence of pathogens.</title>
        <authorList>
            <person name="Haridas S."/>
            <person name="Albert R."/>
            <person name="Binder M."/>
            <person name="Bloem J."/>
            <person name="LaButti K."/>
            <person name="Salamov A."/>
            <person name="Andreopoulos B."/>
            <person name="Baker S."/>
            <person name="Barry K."/>
            <person name="Bills G."/>
            <person name="Bluhm B."/>
            <person name="Cannon C."/>
            <person name="Castanera R."/>
            <person name="Culley D."/>
            <person name="Daum C."/>
            <person name="Ezra D."/>
            <person name="Gonzalez J."/>
            <person name="Henrissat B."/>
            <person name="Kuo A."/>
            <person name="Liang C."/>
            <person name="Lipzen A."/>
            <person name="Lutzoni F."/>
            <person name="Magnuson J."/>
            <person name="Mondo S."/>
            <person name="Nolan M."/>
            <person name="Ohm R."/>
            <person name="Pangilinan J."/>
            <person name="Park H.-J."/>
            <person name="Ramirez L."/>
            <person name="Alfaro M."/>
            <person name="Sun H."/>
            <person name="Tritt A."/>
            <person name="Yoshinaga Y."/>
            <person name="Zwiers L.-H."/>
            <person name="Turgeon B."/>
            <person name="Goodwin S."/>
            <person name="Spatafora J."/>
            <person name="Crous P."/>
            <person name="Grigoriev I."/>
        </authorList>
    </citation>
    <scope>NUCLEOTIDE SEQUENCE [LARGE SCALE GENOMIC DNA]</scope>
    <source>
        <strain evidence="2">CBS 304.66</strain>
    </source>
</reference>
<evidence type="ECO:0000313" key="1">
    <source>
        <dbReference type="EMBL" id="KAF2259681.1"/>
    </source>
</evidence>
<dbReference type="AlphaFoldDB" id="A0A9P4K055"/>
<keyword evidence="2" id="KW-1185">Reference proteome</keyword>
<dbReference type="InterPro" id="IPR002347">
    <property type="entry name" value="SDR_fam"/>
</dbReference>
<accession>A0A9P4K055</accession>
<evidence type="ECO:0000313" key="2">
    <source>
        <dbReference type="Proteomes" id="UP000800093"/>
    </source>
</evidence>
<dbReference type="EMBL" id="ML986702">
    <property type="protein sequence ID" value="KAF2259681.1"/>
    <property type="molecule type" value="Genomic_DNA"/>
</dbReference>
<dbReference type="Pfam" id="PF00106">
    <property type="entry name" value="adh_short"/>
    <property type="match status" value="1"/>
</dbReference>
<comment type="caution">
    <text evidence="1">The sequence shown here is derived from an EMBL/GenBank/DDBJ whole genome shotgun (WGS) entry which is preliminary data.</text>
</comment>
<dbReference type="OrthoDB" id="5296at2759"/>
<proteinExistence type="predicted"/>
<dbReference type="PRINTS" id="PR00081">
    <property type="entry name" value="GDHRDH"/>
</dbReference>
<protein>
    <submittedName>
        <fullName evidence="1">NAD(P)-binding protein</fullName>
    </submittedName>
</protein>
<name>A0A9P4K055_9PLEO</name>
<dbReference type="Proteomes" id="UP000800093">
    <property type="component" value="Unassembled WGS sequence"/>
</dbReference>
<gene>
    <name evidence="1" type="ORF">CC78DRAFT_474833</name>
</gene>
<dbReference type="InterPro" id="IPR036291">
    <property type="entry name" value="NAD(P)-bd_dom_sf"/>
</dbReference>
<organism evidence="1 2">
    <name type="scientific">Lojkania enalia</name>
    <dbReference type="NCBI Taxonomy" id="147567"/>
    <lineage>
        <taxon>Eukaryota</taxon>
        <taxon>Fungi</taxon>
        <taxon>Dikarya</taxon>
        <taxon>Ascomycota</taxon>
        <taxon>Pezizomycotina</taxon>
        <taxon>Dothideomycetes</taxon>
        <taxon>Pleosporomycetidae</taxon>
        <taxon>Pleosporales</taxon>
        <taxon>Pleosporales incertae sedis</taxon>
        <taxon>Lojkania</taxon>
    </lineage>
</organism>
<dbReference type="PANTHER" id="PTHR45458:SF1">
    <property type="entry name" value="SHORT CHAIN DEHYDROGENASE"/>
    <property type="match status" value="1"/>
</dbReference>
<dbReference type="GO" id="GO:0016616">
    <property type="term" value="F:oxidoreductase activity, acting on the CH-OH group of donors, NAD or NADP as acceptor"/>
    <property type="evidence" value="ECO:0007669"/>
    <property type="project" value="TreeGrafter"/>
</dbReference>
<dbReference type="Gene3D" id="3.40.50.720">
    <property type="entry name" value="NAD(P)-binding Rossmann-like Domain"/>
    <property type="match status" value="1"/>
</dbReference>